<dbReference type="InParanoid" id="A0A2V0PLE2"/>
<keyword evidence="1" id="KW-0808">Transferase</keyword>
<feature type="signal peptide" evidence="3">
    <location>
        <begin position="1"/>
        <end position="33"/>
    </location>
</feature>
<sequence length="405" mass="44517">MGLPGKPAPSVASLLTAVCLGAALGLVLTTARGAVGSAPQGGGSLFGWTSDMLGLGESRAEALRSCTDFACVRQAHTRPGKFNFPHFFIIGFPKAATTSLHAYLTAHPQALNPRGKAPPRPRTCPVTHPQEAQFFSGKGACWHPDNETAHWGCGAAETAHYINHTLRRDDAVKFGMERPAFESTTDYVWGGINMSTSVYELAAGVRYEVPWVKIVISMREPISHQISGKVHTLDMLKNPEWWFNPEEADACVRRLYNGTATMYDCIKNQLKKEGSYLEPLNAWLTAFPPEQVHVIQFENLTGDATRAATLNGVMRFLGMEPELGLKTLFRNNSRKAEARPEGWPMKRAHLEELVGSAQTKAERIADVLERYGFHSQAAWMASWRASWDANLASCKPDGMCAFVPT</sequence>
<dbReference type="PANTHER" id="PTHR10605:SF56">
    <property type="entry name" value="BIFUNCTIONAL HEPARAN SULFATE N-DEACETYLASE_N-SULFOTRANSFERASE"/>
    <property type="match status" value="1"/>
</dbReference>
<organism evidence="4 5">
    <name type="scientific">Raphidocelis subcapitata</name>
    <dbReference type="NCBI Taxonomy" id="307507"/>
    <lineage>
        <taxon>Eukaryota</taxon>
        <taxon>Viridiplantae</taxon>
        <taxon>Chlorophyta</taxon>
        <taxon>core chlorophytes</taxon>
        <taxon>Chlorophyceae</taxon>
        <taxon>CS clade</taxon>
        <taxon>Sphaeropleales</taxon>
        <taxon>Selenastraceae</taxon>
        <taxon>Raphidocelis</taxon>
    </lineage>
</organism>
<dbReference type="Pfam" id="PF13469">
    <property type="entry name" value="Sulfotransfer_3"/>
    <property type="match status" value="1"/>
</dbReference>
<proteinExistence type="predicted"/>
<accession>A0A2V0PLE2</accession>
<evidence type="ECO:0000313" key="4">
    <source>
        <dbReference type="EMBL" id="GBG00370.1"/>
    </source>
</evidence>
<gene>
    <name evidence="4" type="ORF">Rsub_13260</name>
</gene>
<dbReference type="GO" id="GO:0008146">
    <property type="term" value="F:sulfotransferase activity"/>
    <property type="evidence" value="ECO:0007669"/>
    <property type="project" value="InterPro"/>
</dbReference>
<feature type="binding site" evidence="2">
    <location>
        <position position="227"/>
    </location>
    <ligand>
        <name>3'-phosphoadenylyl sulfate</name>
        <dbReference type="ChEBI" id="CHEBI:58339"/>
    </ligand>
</feature>
<dbReference type="Proteomes" id="UP000247498">
    <property type="component" value="Unassembled WGS sequence"/>
</dbReference>
<evidence type="ECO:0000256" key="2">
    <source>
        <dbReference type="PIRSR" id="PIRSR637359-2"/>
    </source>
</evidence>
<dbReference type="Gene3D" id="3.40.50.300">
    <property type="entry name" value="P-loop containing nucleotide triphosphate hydrolases"/>
    <property type="match status" value="1"/>
</dbReference>
<keyword evidence="5" id="KW-1185">Reference proteome</keyword>
<dbReference type="OrthoDB" id="411451at2759"/>
<name>A0A2V0PLE2_9CHLO</name>
<feature type="binding site" evidence="2">
    <location>
        <position position="219"/>
    </location>
    <ligand>
        <name>3'-phosphoadenylyl sulfate</name>
        <dbReference type="ChEBI" id="CHEBI:58339"/>
    </ligand>
</feature>
<comment type="caution">
    <text evidence="4">The sequence shown here is derived from an EMBL/GenBank/DDBJ whole genome shotgun (WGS) entry which is preliminary data.</text>
</comment>
<dbReference type="SUPFAM" id="SSF52540">
    <property type="entry name" value="P-loop containing nucleoside triphosphate hydrolases"/>
    <property type="match status" value="1"/>
</dbReference>
<dbReference type="EMBL" id="BDRX01000216">
    <property type="protein sequence ID" value="GBG00370.1"/>
    <property type="molecule type" value="Genomic_DNA"/>
</dbReference>
<evidence type="ECO:0008006" key="6">
    <source>
        <dbReference type="Google" id="ProtNLM"/>
    </source>
</evidence>
<dbReference type="AlphaFoldDB" id="A0A2V0PLE2"/>
<evidence type="ECO:0000256" key="3">
    <source>
        <dbReference type="SAM" id="SignalP"/>
    </source>
</evidence>
<feature type="chain" id="PRO_5016076612" description="Sulfotransferase" evidence="3">
    <location>
        <begin position="34"/>
        <end position="405"/>
    </location>
</feature>
<reference evidence="4 5" key="1">
    <citation type="journal article" date="2018" name="Sci. Rep.">
        <title>Raphidocelis subcapitata (=Pseudokirchneriella subcapitata) provides an insight into genome evolution and environmental adaptations in the Sphaeropleales.</title>
        <authorList>
            <person name="Suzuki S."/>
            <person name="Yamaguchi H."/>
            <person name="Nakajima N."/>
            <person name="Kawachi M."/>
        </authorList>
    </citation>
    <scope>NUCLEOTIDE SEQUENCE [LARGE SCALE GENOMIC DNA]</scope>
    <source>
        <strain evidence="4 5">NIES-35</strain>
    </source>
</reference>
<dbReference type="InterPro" id="IPR027417">
    <property type="entry name" value="P-loop_NTPase"/>
</dbReference>
<dbReference type="InterPro" id="IPR037359">
    <property type="entry name" value="NST/OST"/>
</dbReference>
<keyword evidence="3" id="KW-0732">Signal</keyword>
<dbReference type="PANTHER" id="PTHR10605">
    <property type="entry name" value="HEPARAN SULFATE SULFOTRANSFERASE"/>
    <property type="match status" value="1"/>
</dbReference>
<evidence type="ECO:0000313" key="5">
    <source>
        <dbReference type="Proteomes" id="UP000247498"/>
    </source>
</evidence>
<protein>
    <recommendedName>
        <fullName evidence="6">Sulfotransferase</fullName>
    </recommendedName>
</protein>
<evidence type="ECO:0000256" key="1">
    <source>
        <dbReference type="ARBA" id="ARBA00022679"/>
    </source>
</evidence>